<comment type="similarity">
    <text evidence="2">Belongs to the PhoH family.</text>
</comment>
<dbReference type="Gene3D" id="3.40.50.300">
    <property type="entry name" value="P-loop containing nucleotide triphosphate hydrolases"/>
    <property type="match status" value="1"/>
</dbReference>
<protein>
    <recommendedName>
        <fullName evidence="6">PhoH-like protein</fullName>
    </recommendedName>
</protein>
<dbReference type="FunFam" id="3.40.50.300:FF:000013">
    <property type="entry name" value="PhoH family ATPase"/>
    <property type="match status" value="1"/>
</dbReference>
<dbReference type="GO" id="GO:0005829">
    <property type="term" value="C:cytosol"/>
    <property type="evidence" value="ECO:0007669"/>
    <property type="project" value="TreeGrafter"/>
</dbReference>
<dbReference type="EMBL" id="FNUY01000005">
    <property type="protein sequence ID" value="SEG45922.1"/>
    <property type="molecule type" value="Genomic_DNA"/>
</dbReference>
<name>A0A1H6AC10_9HYPH</name>
<evidence type="ECO:0000256" key="5">
    <source>
        <dbReference type="ARBA" id="ARBA00022840"/>
    </source>
</evidence>
<dbReference type="InterPro" id="IPR051451">
    <property type="entry name" value="PhoH2-like"/>
</dbReference>
<keyword evidence="4" id="KW-0547">Nucleotide-binding</keyword>
<feature type="region of interest" description="Disordered" evidence="7">
    <location>
        <begin position="350"/>
        <end position="388"/>
    </location>
</feature>
<evidence type="ECO:0000256" key="1">
    <source>
        <dbReference type="ARBA" id="ARBA00004496"/>
    </source>
</evidence>
<feature type="compositionally biased region" description="Basic and acidic residues" evidence="7">
    <location>
        <begin position="376"/>
        <end position="388"/>
    </location>
</feature>
<organism evidence="9 10">
    <name type="scientific">Bosea lathyri</name>
    <dbReference type="NCBI Taxonomy" id="1036778"/>
    <lineage>
        <taxon>Bacteria</taxon>
        <taxon>Pseudomonadati</taxon>
        <taxon>Pseudomonadota</taxon>
        <taxon>Alphaproteobacteria</taxon>
        <taxon>Hyphomicrobiales</taxon>
        <taxon>Boseaceae</taxon>
        <taxon>Bosea</taxon>
    </lineage>
</organism>
<proteinExistence type="inferred from homology"/>
<evidence type="ECO:0000256" key="2">
    <source>
        <dbReference type="ARBA" id="ARBA00010393"/>
    </source>
</evidence>
<keyword evidence="10" id="KW-1185">Reference proteome</keyword>
<keyword evidence="3" id="KW-0963">Cytoplasm</keyword>
<feature type="region of interest" description="Disordered" evidence="7">
    <location>
        <begin position="1"/>
        <end position="26"/>
    </location>
</feature>
<reference evidence="9 10" key="1">
    <citation type="submission" date="2016-10" db="EMBL/GenBank/DDBJ databases">
        <authorList>
            <person name="de Groot N.N."/>
        </authorList>
    </citation>
    <scope>NUCLEOTIDE SEQUENCE [LARGE SCALE GENOMIC DNA]</scope>
    <source>
        <strain evidence="9 10">DSM 26656</strain>
    </source>
</reference>
<evidence type="ECO:0000256" key="3">
    <source>
        <dbReference type="ARBA" id="ARBA00022490"/>
    </source>
</evidence>
<dbReference type="Proteomes" id="UP000236743">
    <property type="component" value="Unassembled WGS sequence"/>
</dbReference>
<feature type="compositionally biased region" description="Basic and acidic residues" evidence="7">
    <location>
        <begin position="10"/>
        <end position="20"/>
    </location>
</feature>
<evidence type="ECO:0000313" key="10">
    <source>
        <dbReference type="Proteomes" id="UP000236743"/>
    </source>
</evidence>
<sequence>MAQADSTTPRPERSPRRDTASTRVESLTRDGLPATEVLLSFDDNRLASLVFGDYDQNLAHLERRLGVVISPNGNHATIKGPRETAEQAGRVLKTLYTRAKAGASVTLGEVDGAIEESNVQRSFFPADNAGKASFEAIVTRKRGPVRARNAAQDAYLRQLKRHELVLAEGPAGTGKTWLAVGHAVSLIEQGVVERMVLSRPAVEAGERLGFLPGDMREKVDPYLRPIYDALNDFMEARHVERALQTGMIEIAPLAFMRGRTLSNAVVLLDEAQNATSVQMKMFLTRLGEGSRMIITGDPSQIDLPPGQRSGLIEAVKLLSGVEGVGHAKFEEGDVVRHDLVRRIVMAYESASRREREEREERLRAPMSEIPVESDSEGLKRTLSRERPR</sequence>
<feature type="compositionally biased region" description="Basic and acidic residues" evidence="7">
    <location>
        <begin position="350"/>
        <end position="363"/>
    </location>
</feature>
<dbReference type="PANTHER" id="PTHR30473">
    <property type="entry name" value="PROTEIN PHOH"/>
    <property type="match status" value="1"/>
</dbReference>
<dbReference type="InterPro" id="IPR027417">
    <property type="entry name" value="P-loop_NTPase"/>
</dbReference>
<comment type="subcellular location">
    <subcellularLocation>
        <location evidence="1">Cytoplasm</location>
    </subcellularLocation>
</comment>
<dbReference type="PANTHER" id="PTHR30473:SF1">
    <property type="entry name" value="PHOH-LIKE PROTEIN"/>
    <property type="match status" value="1"/>
</dbReference>
<evidence type="ECO:0000256" key="4">
    <source>
        <dbReference type="ARBA" id="ARBA00022741"/>
    </source>
</evidence>
<dbReference type="AlphaFoldDB" id="A0A1H6AC10"/>
<accession>A0A1H6AC10</accession>
<feature type="domain" description="PhoH-like protein" evidence="8">
    <location>
        <begin position="145"/>
        <end position="348"/>
    </location>
</feature>
<evidence type="ECO:0000256" key="7">
    <source>
        <dbReference type="SAM" id="MobiDB-lite"/>
    </source>
</evidence>
<evidence type="ECO:0000256" key="6">
    <source>
        <dbReference type="ARBA" id="ARBA00039970"/>
    </source>
</evidence>
<evidence type="ECO:0000313" key="9">
    <source>
        <dbReference type="EMBL" id="SEG45922.1"/>
    </source>
</evidence>
<dbReference type="Pfam" id="PF02562">
    <property type="entry name" value="PhoH"/>
    <property type="match status" value="1"/>
</dbReference>
<keyword evidence="5" id="KW-0067">ATP-binding</keyword>
<evidence type="ECO:0000259" key="8">
    <source>
        <dbReference type="Pfam" id="PF02562"/>
    </source>
</evidence>
<dbReference type="SUPFAM" id="SSF52540">
    <property type="entry name" value="P-loop containing nucleoside triphosphate hydrolases"/>
    <property type="match status" value="1"/>
</dbReference>
<gene>
    <name evidence="9" type="ORF">SAMN04488115_105334</name>
</gene>
<dbReference type="GO" id="GO:0005524">
    <property type="term" value="F:ATP binding"/>
    <property type="evidence" value="ECO:0007669"/>
    <property type="project" value="UniProtKB-KW"/>
</dbReference>
<dbReference type="InterPro" id="IPR003714">
    <property type="entry name" value="PhoH"/>
</dbReference>